<sequence>MPQAPQAFAAHSPDRQSLDCAALQLDGVWRGADWHAAQRQQIWPSGHAALDAALPGGGWPGNALVQIQQPPHTHAEWTLLLPALARQASLHAGQLVLVAPPHLPFAPALQAAGIAPQRLCCVQAPSRSSSNAARSAQDLAWACEQALHCRDVLAVLAWLPELSVPAQRRLQLAAASQGRPLWLWQGLMQEQHSSPAALRLRLQRPAQADAAHGLQIHILKRRGPVLDKPVQLSLSQWTWSPVLQAQAQRHAQQSAEAARLMQGRPTMAWPAAQAAAQVG</sequence>
<dbReference type="EMBL" id="QURR01000051">
    <property type="protein sequence ID" value="RGE39483.1"/>
    <property type="molecule type" value="Genomic_DNA"/>
</dbReference>
<dbReference type="PIRSF" id="PIRSF037290">
    <property type="entry name" value="UCP037290"/>
    <property type="match status" value="1"/>
</dbReference>
<dbReference type="AlphaFoldDB" id="A0A373F5P0"/>
<keyword evidence="2" id="KW-1185">Reference proteome</keyword>
<dbReference type="OrthoDB" id="9811176at2"/>
<dbReference type="Proteomes" id="UP000261948">
    <property type="component" value="Unassembled WGS sequence"/>
</dbReference>
<evidence type="ECO:0000313" key="2">
    <source>
        <dbReference type="Proteomes" id="UP000261948"/>
    </source>
</evidence>
<dbReference type="InterPro" id="IPR027417">
    <property type="entry name" value="P-loop_NTPase"/>
</dbReference>
<protein>
    <submittedName>
        <fullName evidence="1">Translesion DNA synthesis-associated protein ImuA</fullName>
    </submittedName>
</protein>
<organism evidence="1 2">
    <name type="scientific">Comamonas testosteroni</name>
    <name type="common">Pseudomonas testosteroni</name>
    <dbReference type="NCBI Taxonomy" id="285"/>
    <lineage>
        <taxon>Bacteria</taxon>
        <taxon>Pseudomonadati</taxon>
        <taxon>Pseudomonadota</taxon>
        <taxon>Betaproteobacteria</taxon>
        <taxon>Burkholderiales</taxon>
        <taxon>Comamonadaceae</taxon>
        <taxon>Comamonas</taxon>
    </lineage>
</organism>
<evidence type="ECO:0000313" key="1">
    <source>
        <dbReference type="EMBL" id="RGE39483.1"/>
    </source>
</evidence>
<dbReference type="InterPro" id="IPR047610">
    <property type="entry name" value="ImuA_translesion"/>
</dbReference>
<dbReference type="InterPro" id="IPR017166">
    <property type="entry name" value="UCP037290"/>
</dbReference>
<name>A0A373F5P0_COMTE</name>
<gene>
    <name evidence="1" type="primary">imuA</name>
    <name evidence="1" type="ORF">DZC30_21850</name>
</gene>
<dbReference type="NCBIfam" id="NF033429">
    <property type="entry name" value="ImuA_translesion"/>
    <property type="match status" value="1"/>
</dbReference>
<dbReference type="SUPFAM" id="SSF52540">
    <property type="entry name" value="P-loop containing nucleoside triphosphate hydrolases"/>
    <property type="match status" value="1"/>
</dbReference>
<reference evidence="1 2" key="1">
    <citation type="submission" date="2018-08" db="EMBL/GenBank/DDBJ databases">
        <title>Comamonas testosteroni strain SWCO2.</title>
        <authorList>
            <person name="Jiang N."/>
            <person name="Zhang X.Z."/>
        </authorList>
    </citation>
    <scope>NUCLEOTIDE SEQUENCE [LARGE SCALE GENOMIC DNA]</scope>
    <source>
        <strain evidence="1 2">SWCO2</strain>
    </source>
</reference>
<proteinExistence type="predicted"/>
<accession>A0A373F5P0</accession>
<dbReference type="Gene3D" id="3.40.50.300">
    <property type="entry name" value="P-loop containing nucleotide triphosphate hydrolases"/>
    <property type="match status" value="1"/>
</dbReference>
<comment type="caution">
    <text evidence="1">The sequence shown here is derived from an EMBL/GenBank/DDBJ whole genome shotgun (WGS) entry which is preliminary data.</text>
</comment>